<dbReference type="KEGG" id="niy:FQ775_00960"/>
<keyword evidence="2" id="KW-0378">Hydrolase</keyword>
<dbReference type="InterPro" id="IPR045455">
    <property type="entry name" value="NrS-1_pol-like_helicase"/>
</dbReference>
<dbReference type="AlphaFoldDB" id="A0A5B8KU12"/>
<dbReference type="GO" id="GO:0005524">
    <property type="term" value="F:ATP binding"/>
    <property type="evidence" value="ECO:0007669"/>
    <property type="project" value="UniProtKB-KW"/>
</dbReference>
<reference evidence="5" key="1">
    <citation type="submission" date="2020-04" db="EMBL/GenBank/DDBJ databases">
        <title>Nitratireductor sp. nov. isolated from mangrove soil.</title>
        <authorList>
            <person name="Ye Y."/>
        </authorList>
    </citation>
    <scope>NUCLEOTIDE SEQUENCE</scope>
    <source>
        <strain evidence="5">SY7</strain>
    </source>
</reference>
<dbReference type="SUPFAM" id="SSF52540">
    <property type="entry name" value="P-loop containing nucleoside triphosphate hydrolases"/>
    <property type="match status" value="1"/>
</dbReference>
<evidence type="ECO:0000313" key="5">
    <source>
        <dbReference type="EMBL" id="QDY99052.2"/>
    </source>
</evidence>
<dbReference type="PROSITE" id="PS51206">
    <property type="entry name" value="SF3_HELICASE_1"/>
    <property type="match status" value="1"/>
</dbReference>
<sequence length="445" mass="49549">MGRRSDNQLSNGAPALSDDALALEFAQAQEDYIRLIPETGSWMVWNGVCWRPDRNTVRETIRRVCREAAAEAEDRNVAMRLASAAKVTAVEALARSDSRLVARAERWDSDPWQLNTLAGIIDLQTGQLEAHDPQRSMTKLAGAVPGGAAPRWERFLGQITEADNDLAAYLQRVAGYCLTGSTREHAMFFLLGRGANGKSVFTSVLSALLGDYASTAATDLLTATHLARHPTELAHLQGQRLVLVPEVERRVRFAENRLKALTGGDQIAARFMRQDFFTYVPQFKLMVTGNQLPLLDGVDEAVRRRLQIIPFRKVVPMVERNPSLIDDLLHERDGIFSWAIEGCREWFRQGLNPPAAVNELARFYLDNQDAIGRFIADRCEVDASLSVGSTTLFKSWLKWADEAGEQASTQRAFVQELQSRGHPPARSATQRLIRGLALREQGDLA</sequence>
<evidence type="ECO:0000259" key="4">
    <source>
        <dbReference type="PROSITE" id="PS51206"/>
    </source>
</evidence>
<dbReference type="Pfam" id="PF19263">
    <property type="entry name" value="DUF5906"/>
    <property type="match status" value="1"/>
</dbReference>
<dbReference type="EMBL" id="CP042301">
    <property type="protein sequence ID" value="QDY99052.2"/>
    <property type="molecule type" value="Genomic_DNA"/>
</dbReference>
<dbReference type="PANTHER" id="PTHR35372">
    <property type="entry name" value="ATP BINDING PROTEIN-RELATED"/>
    <property type="match status" value="1"/>
</dbReference>
<evidence type="ECO:0000256" key="1">
    <source>
        <dbReference type="ARBA" id="ARBA00022741"/>
    </source>
</evidence>
<dbReference type="Pfam" id="PF08706">
    <property type="entry name" value="D5_N"/>
    <property type="match status" value="1"/>
</dbReference>
<organism evidence="5 6">
    <name type="scientific">Nitratireductor mangrovi</name>
    <dbReference type="NCBI Taxonomy" id="2599600"/>
    <lineage>
        <taxon>Bacteria</taxon>
        <taxon>Pseudomonadati</taxon>
        <taxon>Pseudomonadota</taxon>
        <taxon>Alphaproteobacteria</taxon>
        <taxon>Hyphomicrobiales</taxon>
        <taxon>Phyllobacteriaceae</taxon>
        <taxon>Nitratireductor</taxon>
    </lineage>
</organism>
<dbReference type="RefSeq" id="WP_167813096.1">
    <property type="nucleotide sequence ID" value="NZ_CP042301.2"/>
</dbReference>
<keyword evidence="3" id="KW-0067">ATP-binding</keyword>
<evidence type="ECO:0000256" key="3">
    <source>
        <dbReference type="ARBA" id="ARBA00022840"/>
    </source>
</evidence>
<gene>
    <name evidence="5" type="ORF">FQ775_00960</name>
</gene>
<keyword evidence="1" id="KW-0547">Nucleotide-binding</keyword>
<evidence type="ECO:0000313" key="6">
    <source>
        <dbReference type="Proteomes" id="UP000321389"/>
    </source>
</evidence>
<dbReference type="PANTHER" id="PTHR35372:SF2">
    <property type="entry name" value="SF3 HELICASE DOMAIN-CONTAINING PROTEIN"/>
    <property type="match status" value="1"/>
</dbReference>
<dbReference type="InterPro" id="IPR006500">
    <property type="entry name" value="Helicase_put_C_phage/plasmid"/>
</dbReference>
<feature type="domain" description="SF3 helicase" evidence="4">
    <location>
        <begin position="165"/>
        <end position="324"/>
    </location>
</feature>
<dbReference type="NCBIfam" id="TIGR01613">
    <property type="entry name" value="primase_Cterm"/>
    <property type="match status" value="1"/>
</dbReference>
<dbReference type="InterPro" id="IPR051620">
    <property type="entry name" value="ORF904-like_C"/>
</dbReference>
<name>A0A5B8KU12_9HYPH</name>
<dbReference type="Proteomes" id="UP000321389">
    <property type="component" value="Chromosome"/>
</dbReference>
<keyword evidence="6" id="KW-1185">Reference proteome</keyword>
<dbReference type="GO" id="GO:0016787">
    <property type="term" value="F:hydrolase activity"/>
    <property type="evidence" value="ECO:0007669"/>
    <property type="project" value="UniProtKB-KW"/>
</dbReference>
<accession>A0A5B8KU12</accession>
<protein>
    <recommendedName>
        <fullName evidence="4">SF3 helicase domain-containing protein</fullName>
    </recommendedName>
</protein>
<dbReference type="SMART" id="SM00885">
    <property type="entry name" value="D5_N"/>
    <property type="match status" value="1"/>
</dbReference>
<dbReference type="Gene3D" id="3.40.50.300">
    <property type="entry name" value="P-loop containing nucleotide triphosphate hydrolases"/>
    <property type="match status" value="1"/>
</dbReference>
<proteinExistence type="predicted"/>
<dbReference type="InterPro" id="IPR014818">
    <property type="entry name" value="Phage/plasmid_primase_P4_C"/>
</dbReference>
<dbReference type="InterPro" id="IPR027417">
    <property type="entry name" value="P-loop_NTPase"/>
</dbReference>
<evidence type="ECO:0000256" key="2">
    <source>
        <dbReference type="ARBA" id="ARBA00022801"/>
    </source>
</evidence>
<dbReference type="InterPro" id="IPR014015">
    <property type="entry name" value="Helicase_SF3_DNA-vir"/>
</dbReference>